<reference evidence="1" key="1">
    <citation type="journal article" date="2020" name="Stud. Mycol.">
        <title>101 Dothideomycetes genomes: a test case for predicting lifestyles and emergence of pathogens.</title>
        <authorList>
            <person name="Haridas S."/>
            <person name="Albert R."/>
            <person name="Binder M."/>
            <person name="Bloem J."/>
            <person name="Labutti K."/>
            <person name="Salamov A."/>
            <person name="Andreopoulos B."/>
            <person name="Baker S."/>
            <person name="Barry K."/>
            <person name="Bills G."/>
            <person name="Bluhm B."/>
            <person name="Cannon C."/>
            <person name="Castanera R."/>
            <person name="Culley D."/>
            <person name="Daum C."/>
            <person name="Ezra D."/>
            <person name="Gonzalez J."/>
            <person name="Henrissat B."/>
            <person name="Kuo A."/>
            <person name="Liang C."/>
            <person name="Lipzen A."/>
            <person name="Lutzoni F."/>
            <person name="Magnuson J."/>
            <person name="Mondo S."/>
            <person name="Nolan M."/>
            <person name="Ohm R."/>
            <person name="Pangilinan J."/>
            <person name="Park H.-J."/>
            <person name="Ramirez L."/>
            <person name="Alfaro M."/>
            <person name="Sun H."/>
            <person name="Tritt A."/>
            <person name="Yoshinaga Y."/>
            <person name="Zwiers L.-H."/>
            <person name="Turgeon B."/>
            <person name="Goodwin S."/>
            <person name="Spatafora J."/>
            <person name="Crous P."/>
            <person name="Grigoriev I."/>
        </authorList>
    </citation>
    <scope>NUCLEOTIDE SEQUENCE</scope>
    <source>
        <strain evidence="1">CBS 207.26</strain>
    </source>
</reference>
<sequence>VVLFASTVAQPEETVKRERKRPAKTSTNAKYTRLVFRDLAVKALSIPVFINLYNHFMNGVDRFDQSTSYYSTLKAKRKT</sequence>
<accession>A0A6A6D8T7</accession>
<organism evidence="1 2">
    <name type="scientific">Zopfia rhizophila CBS 207.26</name>
    <dbReference type="NCBI Taxonomy" id="1314779"/>
    <lineage>
        <taxon>Eukaryota</taxon>
        <taxon>Fungi</taxon>
        <taxon>Dikarya</taxon>
        <taxon>Ascomycota</taxon>
        <taxon>Pezizomycotina</taxon>
        <taxon>Dothideomycetes</taxon>
        <taxon>Dothideomycetes incertae sedis</taxon>
        <taxon>Zopfiaceae</taxon>
        <taxon>Zopfia</taxon>
    </lineage>
</organism>
<evidence type="ECO:0000313" key="1">
    <source>
        <dbReference type="EMBL" id="KAF2175847.1"/>
    </source>
</evidence>
<proteinExistence type="predicted"/>
<dbReference type="OrthoDB" id="3938054at2759"/>
<evidence type="ECO:0008006" key="3">
    <source>
        <dbReference type="Google" id="ProtNLM"/>
    </source>
</evidence>
<feature type="non-terminal residue" evidence="1">
    <location>
        <position position="1"/>
    </location>
</feature>
<protein>
    <recommendedName>
        <fullName evidence="3">PiggyBac transposable element-derived protein domain-containing protein</fullName>
    </recommendedName>
</protein>
<gene>
    <name evidence="1" type="ORF">K469DRAFT_609391</name>
</gene>
<name>A0A6A6D8T7_9PEZI</name>
<dbReference type="Proteomes" id="UP000800200">
    <property type="component" value="Unassembled WGS sequence"/>
</dbReference>
<dbReference type="AlphaFoldDB" id="A0A6A6D8T7"/>
<keyword evidence="2" id="KW-1185">Reference proteome</keyword>
<evidence type="ECO:0000313" key="2">
    <source>
        <dbReference type="Proteomes" id="UP000800200"/>
    </source>
</evidence>
<dbReference type="EMBL" id="ML994723">
    <property type="protein sequence ID" value="KAF2175847.1"/>
    <property type="molecule type" value="Genomic_DNA"/>
</dbReference>